<reference evidence="2" key="2">
    <citation type="submission" date="2023-07" db="EMBL/GenBank/DDBJ databases">
        <authorList>
            <person name="Sun H."/>
        </authorList>
    </citation>
    <scope>NUCLEOTIDE SEQUENCE</scope>
    <source>
        <strain evidence="2">05753</strain>
    </source>
</reference>
<feature type="chain" id="PRO_5046470185" evidence="1">
    <location>
        <begin position="20"/>
        <end position="84"/>
    </location>
</feature>
<evidence type="ECO:0000313" key="3">
    <source>
        <dbReference type="Proteomes" id="UP001169006"/>
    </source>
</evidence>
<accession>A0ABT8SVW4</accession>
<gene>
    <name evidence="2" type="ORF">Q2T52_06925</name>
</gene>
<protein>
    <submittedName>
        <fullName evidence="2">Uncharacterized protein</fullName>
    </submittedName>
</protein>
<evidence type="ECO:0000313" key="2">
    <source>
        <dbReference type="EMBL" id="MDO1581827.1"/>
    </source>
</evidence>
<proteinExistence type="predicted"/>
<keyword evidence="3" id="KW-1185">Reference proteome</keyword>
<feature type="signal peptide" evidence="1">
    <location>
        <begin position="1"/>
        <end position="19"/>
    </location>
</feature>
<sequence>MRWLAPALLCLSVASSALAQDSNTGPSSAQGYSTTMADLLSKGYEIKAAVPNGSTKLIVFLQKETSAYACEFVHATKTRCGSVN</sequence>
<dbReference type="EMBL" id="JAUKWQ010000001">
    <property type="protein sequence ID" value="MDO1581827.1"/>
    <property type="molecule type" value="Genomic_DNA"/>
</dbReference>
<comment type="caution">
    <text evidence="2">The sequence shown here is derived from an EMBL/GenBank/DDBJ whole genome shotgun (WGS) entry which is preliminary data.</text>
</comment>
<reference evidence="2" key="1">
    <citation type="journal article" date="2015" name="Int. J. Syst. Evol. Microbiol.">
        <title>Rhizobium oryzicola sp. nov., potential plant-growth-promoting endophytic bacteria isolated from rice roots.</title>
        <authorList>
            <person name="Zhang X.X."/>
            <person name="Gao J.S."/>
            <person name="Cao Y.H."/>
            <person name="Sheirdil R.A."/>
            <person name="Wang X.C."/>
            <person name="Zhang L."/>
        </authorList>
    </citation>
    <scope>NUCLEOTIDE SEQUENCE</scope>
    <source>
        <strain evidence="2">05753</strain>
    </source>
</reference>
<name>A0ABT8SVW4_9HYPH</name>
<evidence type="ECO:0000256" key="1">
    <source>
        <dbReference type="SAM" id="SignalP"/>
    </source>
</evidence>
<dbReference type="Proteomes" id="UP001169006">
    <property type="component" value="Unassembled WGS sequence"/>
</dbReference>
<dbReference type="RefSeq" id="WP_302075911.1">
    <property type="nucleotide sequence ID" value="NZ_JAUKWQ010000001.1"/>
</dbReference>
<organism evidence="2 3">
    <name type="scientific">Rhizobium oryzicola</name>
    <dbReference type="NCBI Taxonomy" id="1232668"/>
    <lineage>
        <taxon>Bacteria</taxon>
        <taxon>Pseudomonadati</taxon>
        <taxon>Pseudomonadota</taxon>
        <taxon>Alphaproteobacteria</taxon>
        <taxon>Hyphomicrobiales</taxon>
        <taxon>Rhizobiaceae</taxon>
        <taxon>Rhizobium/Agrobacterium group</taxon>
        <taxon>Rhizobium</taxon>
    </lineage>
</organism>
<keyword evidence="1" id="KW-0732">Signal</keyword>